<evidence type="ECO:0000256" key="7">
    <source>
        <dbReference type="SAM" id="SignalP"/>
    </source>
</evidence>
<keyword evidence="6" id="KW-0472">Membrane</keyword>
<evidence type="ECO:0000259" key="8">
    <source>
        <dbReference type="Pfam" id="PF23452"/>
    </source>
</evidence>
<accession>A0A1D2A9S3</accession>
<keyword evidence="4" id="KW-0812">Transmembrane</keyword>
<feature type="domain" description="Hydroxyproline O-arabinosyltransferase-like" evidence="8">
    <location>
        <begin position="232"/>
        <end position="536"/>
    </location>
</feature>
<evidence type="ECO:0000256" key="5">
    <source>
        <dbReference type="ARBA" id="ARBA00022989"/>
    </source>
</evidence>
<dbReference type="InterPro" id="IPR056508">
    <property type="entry name" value="HPAT-like"/>
</dbReference>
<protein>
    <recommendedName>
        <fullName evidence="8">Hydroxyproline O-arabinosyltransferase-like domain-containing protein</fullName>
    </recommendedName>
</protein>
<dbReference type="Pfam" id="PF23452">
    <property type="entry name" value="HPAT"/>
    <property type="match status" value="1"/>
</dbReference>
<evidence type="ECO:0000256" key="2">
    <source>
        <dbReference type="ARBA" id="ARBA00022676"/>
    </source>
</evidence>
<name>A0A1D2A9S3_AUXPR</name>
<dbReference type="AlphaFoldDB" id="A0A1D2A9S3"/>
<dbReference type="PANTHER" id="PTHR31485">
    <property type="entry name" value="PEPTIDYL SERINE ALPHA-GALACTOSYLTRANSFERASE"/>
    <property type="match status" value="1"/>
</dbReference>
<dbReference type="GO" id="GO:0016020">
    <property type="term" value="C:membrane"/>
    <property type="evidence" value="ECO:0007669"/>
    <property type="project" value="UniProtKB-SubCell"/>
</dbReference>
<evidence type="ECO:0000313" key="9">
    <source>
        <dbReference type="EMBL" id="JAT75942.1"/>
    </source>
</evidence>
<proteinExistence type="predicted"/>
<dbReference type="EMBL" id="GDKF01002680">
    <property type="protein sequence ID" value="JAT75942.1"/>
    <property type="molecule type" value="Transcribed_RNA"/>
</dbReference>
<dbReference type="PANTHER" id="PTHR31485:SF4">
    <property type="entry name" value="HYDROXYPROLINE O-ARABINOSYLTRANSFERASE RDN1"/>
    <property type="match status" value="1"/>
</dbReference>
<keyword evidence="5" id="KW-1133">Transmembrane helix</keyword>
<gene>
    <name evidence="9" type="ORF">g.33729</name>
</gene>
<dbReference type="GO" id="GO:0016757">
    <property type="term" value="F:glycosyltransferase activity"/>
    <property type="evidence" value="ECO:0007669"/>
    <property type="project" value="UniProtKB-KW"/>
</dbReference>
<evidence type="ECO:0000256" key="3">
    <source>
        <dbReference type="ARBA" id="ARBA00022679"/>
    </source>
</evidence>
<keyword evidence="2" id="KW-0328">Glycosyltransferase</keyword>
<feature type="signal peptide" evidence="7">
    <location>
        <begin position="1"/>
        <end position="30"/>
    </location>
</feature>
<keyword evidence="7" id="KW-0732">Signal</keyword>
<organism evidence="9">
    <name type="scientific">Auxenochlorella protothecoides</name>
    <name type="common">Green microalga</name>
    <name type="synonym">Chlorella protothecoides</name>
    <dbReference type="NCBI Taxonomy" id="3075"/>
    <lineage>
        <taxon>Eukaryota</taxon>
        <taxon>Viridiplantae</taxon>
        <taxon>Chlorophyta</taxon>
        <taxon>core chlorophytes</taxon>
        <taxon>Trebouxiophyceae</taxon>
        <taxon>Chlorellales</taxon>
        <taxon>Chlorellaceae</taxon>
        <taxon>Auxenochlorella</taxon>
    </lineage>
</organism>
<dbReference type="InterPro" id="IPR044845">
    <property type="entry name" value="HPAT/SRGT1-like"/>
</dbReference>
<evidence type="ECO:0000256" key="4">
    <source>
        <dbReference type="ARBA" id="ARBA00022692"/>
    </source>
</evidence>
<comment type="subcellular location">
    <subcellularLocation>
        <location evidence="1">Membrane</location>
        <topology evidence="1">Single-pass membrane protein</topology>
    </subcellularLocation>
</comment>
<keyword evidence="3" id="KW-0808">Transferase</keyword>
<sequence length="552" mass="62353">MPPRRAGRRPTNLFFMGLLSFLSLTLLLTAVRISVATSSPGLQALRLNERAVLGEASDGLGTQAALDPGSVPSGTAVNQTSATAVDAARKATRTVPTQPATPMKTAIKLEDDGFYGRKYQLGQCWIREHSDRSGEYLVNGWDLKLNTTAECCQACADYKPVKEKSFAPCNVWNYCDGSNSNCTAGHCWLKYQPRPWGMHVISHPSQGGMSGTIIPPPELPVSTVKPGDDRSYHIVVSAQGEAVHWQMRINYYHYKKVKKQCQAQPKCEMGGYTRLLHSGKPDDLMYEIPTYVVDKLPEGLEDPTYLALNRPYAFMQWSKQAVIPEKYIFMMEPDHIWVRPMPNIMINDRPIGYPFFYMEPATSGMLKVMQKFLGPLSRSEIEQKVAPLGSSPMLITMGDLQKVAPLWLAYGTIIHKDVEANKAFGFVKEMYAFIIGLYHAGILDTDLSPEMMAQPPYDNLYMGAYYIMHYTYAFEYREDGSHWGSYDAPYRYDKRKYAHVIQPRNLTMPPAGVQNDQVWWVLNAMKEAMNAIPDWDQYEKDKVAKKLWNGVL</sequence>
<evidence type="ECO:0000256" key="6">
    <source>
        <dbReference type="ARBA" id="ARBA00023136"/>
    </source>
</evidence>
<reference evidence="9" key="1">
    <citation type="submission" date="2015-08" db="EMBL/GenBank/DDBJ databases">
        <authorList>
            <person name="Babu N.S."/>
            <person name="Beckwith C.J."/>
            <person name="Beseler K.G."/>
            <person name="Brison A."/>
            <person name="Carone J.V."/>
            <person name="Caskin T.P."/>
            <person name="Diamond M."/>
            <person name="Durham M.E."/>
            <person name="Foxe J.M."/>
            <person name="Go M."/>
            <person name="Henderson B.A."/>
            <person name="Jones I.B."/>
            <person name="McGettigan J.A."/>
            <person name="Micheletti S.J."/>
            <person name="Nasrallah M.E."/>
            <person name="Ortiz D."/>
            <person name="Piller C.R."/>
            <person name="Privatt S.R."/>
            <person name="Schneider S.L."/>
            <person name="Sharp S."/>
            <person name="Smith T.C."/>
            <person name="Stanton J.D."/>
            <person name="Ullery H.E."/>
            <person name="Wilson R.J."/>
            <person name="Serrano M.G."/>
            <person name="Buck G."/>
            <person name="Lee V."/>
            <person name="Wang Y."/>
            <person name="Carvalho R."/>
            <person name="Voegtly L."/>
            <person name="Shi R."/>
            <person name="Duckworth R."/>
            <person name="Johnson A."/>
            <person name="Loviza R."/>
            <person name="Walstead R."/>
            <person name="Shah Z."/>
            <person name="Kiflezghi M."/>
            <person name="Wade K."/>
            <person name="Ball S.L."/>
            <person name="Bradley K.W."/>
            <person name="Asai D.J."/>
            <person name="Bowman C.A."/>
            <person name="Russell D.A."/>
            <person name="Pope W.H."/>
            <person name="Jacobs-Sera D."/>
            <person name="Hendrix R.W."/>
            <person name="Hatfull G.F."/>
        </authorList>
    </citation>
    <scope>NUCLEOTIDE SEQUENCE</scope>
</reference>
<feature type="chain" id="PRO_5008901452" description="Hydroxyproline O-arabinosyltransferase-like domain-containing protein" evidence="7">
    <location>
        <begin position="31"/>
        <end position="552"/>
    </location>
</feature>
<evidence type="ECO:0000256" key="1">
    <source>
        <dbReference type="ARBA" id="ARBA00004167"/>
    </source>
</evidence>